<feature type="non-terminal residue" evidence="1">
    <location>
        <position position="76"/>
    </location>
</feature>
<proteinExistence type="predicted"/>
<feature type="non-terminal residue" evidence="1">
    <location>
        <position position="1"/>
    </location>
</feature>
<gene>
    <name evidence="1" type="ORF">G3I38_17720</name>
</gene>
<dbReference type="Gene3D" id="3.30.559.10">
    <property type="entry name" value="Chloramphenicol acetyltransferase-like domain"/>
    <property type="match status" value="1"/>
</dbReference>
<evidence type="ECO:0000313" key="1">
    <source>
        <dbReference type="EMBL" id="NEC81021.1"/>
    </source>
</evidence>
<dbReference type="InterPro" id="IPR023213">
    <property type="entry name" value="CAT-like_dom_sf"/>
</dbReference>
<dbReference type="EMBL" id="JAAGMU010000947">
    <property type="protein sequence ID" value="NEC81021.1"/>
    <property type="molecule type" value="Genomic_DNA"/>
</dbReference>
<organism evidence="1">
    <name type="scientific">Streptomyces sp. SID7958</name>
    <dbReference type="NCBI Taxonomy" id="2706093"/>
    <lineage>
        <taxon>Bacteria</taxon>
        <taxon>Bacillati</taxon>
        <taxon>Actinomycetota</taxon>
        <taxon>Actinomycetes</taxon>
        <taxon>Kitasatosporales</taxon>
        <taxon>Streptomycetaceae</taxon>
        <taxon>Streptomyces</taxon>
    </lineage>
</organism>
<reference evidence="1" key="1">
    <citation type="submission" date="2020-01" db="EMBL/GenBank/DDBJ databases">
        <title>Insect and environment-associated Actinomycetes.</title>
        <authorList>
            <person name="Currrie C."/>
            <person name="Chevrette M."/>
            <person name="Carlson C."/>
            <person name="Stubbendieck R."/>
            <person name="Wendt-Pienkowski E."/>
        </authorList>
    </citation>
    <scope>NUCLEOTIDE SEQUENCE</scope>
    <source>
        <strain evidence="1">SID7958</strain>
    </source>
</reference>
<dbReference type="SUPFAM" id="SSF52777">
    <property type="entry name" value="CoA-dependent acyltransferases"/>
    <property type="match status" value="1"/>
</dbReference>
<dbReference type="AlphaFoldDB" id="A0A6G3U3D0"/>
<name>A0A6G3U3D0_9ACTN</name>
<sequence length="76" mass="8234">GPGRRLVPAAGPAGDGPFSPTALQQAYLAGKEEELTPDAVGCHHYREYTVRDLDAGRLRAAWAAVRERHPVLRCVL</sequence>
<accession>A0A6G3U3D0</accession>
<protein>
    <recommendedName>
        <fullName evidence="2">Condensation domain-containing protein</fullName>
    </recommendedName>
</protein>
<evidence type="ECO:0008006" key="2">
    <source>
        <dbReference type="Google" id="ProtNLM"/>
    </source>
</evidence>
<dbReference type="RefSeq" id="WP_164335676.1">
    <property type="nucleotide sequence ID" value="NZ_JAAGMU010000947.1"/>
</dbReference>
<comment type="caution">
    <text evidence="1">The sequence shown here is derived from an EMBL/GenBank/DDBJ whole genome shotgun (WGS) entry which is preliminary data.</text>
</comment>